<keyword evidence="1" id="KW-0479">Metal-binding</keyword>
<reference evidence="4" key="1">
    <citation type="submission" date="2019-09" db="EMBL/GenBank/DDBJ databases">
        <authorList>
            <person name="Gross C."/>
            <person name="Bohn E."/>
        </authorList>
    </citation>
    <scope>NUCLEOTIDE SEQUENCE</scope>
    <source>
        <strain evidence="4">ID40</strain>
    </source>
</reference>
<protein>
    <recommendedName>
        <fullName evidence="3">Gamma-butyrobetaine hydroxylase-like N-terminal domain-containing protein</fullName>
    </recommendedName>
</protein>
<evidence type="ECO:0000256" key="2">
    <source>
        <dbReference type="ARBA" id="ARBA00023004"/>
    </source>
</evidence>
<dbReference type="InterPro" id="IPR010376">
    <property type="entry name" value="GBBH-like_N"/>
</dbReference>
<name>A0A5E5QUC7_PSEAI</name>
<dbReference type="AlphaFoldDB" id="A0A5E5QUC7"/>
<evidence type="ECO:0000259" key="3">
    <source>
        <dbReference type="Pfam" id="PF06155"/>
    </source>
</evidence>
<keyword evidence="2" id="KW-0408">Iron</keyword>
<dbReference type="Gene3D" id="3.30.2020.30">
    <property type="match status" value="1"/>
</dbReference>
<gene>
    <name evidence="4" type="ORF">TUEID40_00199</name>
</gene>
<dbReference type="Pfam" id="PF06155">
    <property type="entry name" value="GBBH-like_N"/>
    <property type="match status" value="1"/>
</dbReference>
<dbReference type="GO" id="GO:0046872">
    <property type="term" value="F:metal ion binding"/>
    <property type="evidence" value="ECO:0007669"/>
    <property type="project" value="UniProtKB-KW"/>
</dbReference>
<accession>A0A5E5QUC7</accession>
<dbReference type="PANTHER" id="PTHR35303">
    <property type="entry name" value="OS02G0197800 PROTEIN"/>
    <property type="match status" value="1"/>
</dbReference>
<dbReference type="PANTHER" id="PTHR35303:SF8">
    <property type="entry name" value="GAMMA-BUTYROBETAINE HYDROXYLASE-LIKE N-TERMINAL DOMAIN-CONTAINING PROTEIN"/>
    <property type="match status" value="1"/>
</dbReference>
<organism evidence="4">
    <name type="scientific">Pseudomonas aeruginosa</name>
    <dbReference type="NCBI Taxonomy" id="287"/>
    <lineage>
        <taxon>Bacteria</taxon>
        <taxon>Pseudomonadati</taxon>
        <taxon>Pseudomonadota</taxon>
        <taxon>Gammaproteobacteria</taxon>
        <taxon>Pseudomonadales</taxon>
        <taxon>Pseudomonadaceae</taxon>
        <taxon>Pseudomonas</taxon>
    </lineage>
</organism>
<dbReference type="InterPro" id="IPR038492">
    <property type="entry name" value="GBBH-like_N_sf"/>
</dbReference>
<evidence type="ECO:0000313" key="4">
    <source>
        <dbReference type="EMBL" id="VVH79052.1"/>
    </source>
</evidence>
<sequence>MTQPPLRLRNSARDGWLMLEWADGAVSRIDHARLRAACPCAQCRAQRLRGRIVAAEQGVRLRDIRLQGYGVQLLFDDGHERGIYPGPICATNSEAGIVPLPATT</sequence>
<evidence type="ECO:0000256" key="1">
    <source>
        <dbReference type="ARBA" id="ARBA00022723"/>
    </source>
</evidence>
<dbReference type="EMBL" id="LR700248">
    <property type="protein sequence ID" value="VVH79052.1"/>
    <property type="molecule type" value="Genomic_DNA"/>
</dbReference>
<proteinExistence type="predicted"/>
<feature type="domain" description="Gamma-butyrobetaine hydroxylase-like N-terminal" evidence="3">
    <location>
        <begin position="10"/>
        <end position="85"/>
    </location>
</feature>